<reference evidence="1" key="1">
    <citation type="journal article" date="2017" name="Front. Microbiol.">
        <title>Turn Up the Heat-Food and Clinical Escherichia coli Isolates Feature Two Transferrable Loci of Heat Resistance.</title>
        <authorList>
            <person name="Boll E.J."/>
            <person name="Marti R."/>
            <person name="Hasman H."/>
            <person name="Overballe-Petersen S."/>
            <person name="Stegger M."/>
            <person name="Ng K."/>
            <person name="Knochel S."/>
            <person name="Krogfelt K.A."/>
            <person name="Hummerjohann J."/>
            <person name="Struve C."/>
        </authorList>
    </citation>
    <scope>NUCLEOTIDE SEQUENCE</scope>
    <source>
        <strain evidence="1">FAM21805</strain>
        <plasmid evidence="1">unnamed</plasmid>
    </source>
</reference>
<dbReference type="RefSeq" id="WP_050947967.1">
    <property type="nucleotide sequence ID" value="NZ_BGBN01000096.1"/>
</dbReference>
<geneLocation type="plasmid" evidence="1">
    <name>unnamed</name>
</geneLocation>
<proteinExistence type="predicted"/>
<sequence>MESKKINLKKRQHYVPQFYLSHWIGREGVFVRNNISKKSYRQRNTKEIAEENYFYSIKMDDVVWDMLLYRYSDEIESNPYIRLLFNEFAILKEADIFVNKELLINNNDEKSMEFARKCLEDFNKIFLEDKYSQVESAISEIMKKIIREQESKIITPIDDKMFFSLLIFYSLQLFRTKKMMSKALEKIEGFILNRGDEEIVLDDSQKKTLLKCMLYITSFQFALRIEKECFAIKIYKNHTKINYITSDSPAIFYNDDSVAAMPLSPRLFVQFSLNKKIKEILPARIGFETIDIYNTEKIKRINKLIHDFSDDFLFAKKNVDLNFDF</sequence>
<dbReference type="EMBL" id="KY416992">
    <property type="protein sequence ID" value="ARJ57716.1"/>
    <property type="molecule type" value="Genomic_DNA"/>
</dbReference>
<protein>
    <submittedName>
        <fullName evidence="1">Uncharacterized protein</fullName>
    </submittedName>
</protein>
<accession>A0A1W6C004</accession>
<dbReference type="AlphaFoldDB" id="A0A1W6C004"/>
<dbReference type="InterPro" id="IPR025332">
    <property type="entry name" value="DUF4238"/>
</dbReference>
<organism evidence="1">
    <name type="scientific">Escherichia coli</name>
    <dbReference type="NCBI Taxonomy" id="562"/>
    <lineage>
        <taxon>Bacteria</taxon>
        <taxon>Pseudomonadati</taxon>
        <taxon>Pseudomonadota</taxon>
        <taxon>Gammaproteobacteria</taxon>
        <taxon>Enterobacterales</taxon>
        <taxon>Enterobacteriaceae</taxon>
        <taxon>Escherichia</taxon>
    </lineage>
</organism>
<evidence type="ECO:0000313" key="1">
    <source>
        <dbReference type="EMBL" id="ARJ57716.1"/>
    </source>
</evidence>
<name>A0A1W6C004_ECOLX</name>
<keyword evidence="1" id="KW-0614">Plasmid</keyword>
<dbReference type="Pfam" id="PF14022">
    <property type="entry name" value="DUF4238"/>
    <property type="match status" value="1"/>
</dbReference>